<dbReference type="SUPFAM" id="SSF51556">
    <property type="entry name" value="Metallo-dependent hydrolases"/>
    <property type="match status" value="1"/>
</dbReference>
<dbReference type="InterPro" id="IPR011059">
    <property type="entry name" value="Metal-dep_hydrolase_composite"/>
</dbReference>
<dbReference type="AlphaFoldDB" id="A0A3L6ZTP8"/>
<evidence type="ECO:0000313" key="2">
    <source>
        <dbReference type="EMBL" id="RLP71188.1"/>
    </source>
</evidence>
<comment type="caution">
    <text evidence="2">The sequence shown here is derived from an EMBL/GenBank/DDBJ whole genome shotgun (WGS) entry which is preliminary data.</text>
</comment>
<dbReference type="CDD" id="cd01300">
    <property type="entry name" value="YtcJ_like"/>
    <property type="match status" value="1"/>
</dbReference>
<dbReference type="EMBL" id="RCUW01000001">
    <property type="protein sequence ID" value="RLP71188.1"/>
    <property type="molecule type" value="Genomic_DNA"/>
</dbReference>
<keyword evidence="2" id="KW-0378">Hydrolase</keyword>
<dbReference type="PANTHER" id="PTHR22642:SF2">
    <property type="entry name" value="PROTEIN LONG AFTER FAR-RED 3"/>
    <property type="match status" value="1"/>
</dbReference>
<proteinExistence type="predicted"/>
<dbReference type="PANTHER" id="PTHR22642">
    <property type="entry name" value="IMIDAZOLONEPROPIONASE"/>
    <property type="match status" value="1"/>
</dbReference>
<dbReference type="InterPro" id="IPR013108">
    <property type="entry name" value="Amidohydro_3"/>
</dbReference>
<sequence>MQLQRNIAEIYLKHGRWIVESEPADRAGQNGAPVPATLFRNGLLYLGAGRVARGSLLVVDDRIAEVTLDPEDTGAAASAGPGTAPPPGARVIDIGAGTLLPGFQDAHAHPVLAGTHLLAIDLTPVHDRSAYLDLVAAAAAADPDATTLTGGGWFGDVFDGGFPRATELDEAVTDRPVILSSHDAHGVWVNSAALRAAGIDASTPDPDGGRILRDADGTPSGTLLEAAVGLVAGLIPPPTPELLPRALAAAQRRLHAVGVTAWQDAAVGESDLGPDVLPAYEALDASGELTASVRLALWWDRGRGLEQIDDFLATRDRLAGSERLDAGAVKVMVDGMVENHTAGMLAPLGGTDDDRGITFIAPDDLARLTTALDAAGFQVHFHACGDAAVRSCLDAVQAAVAANGPLGNRHHIAHLDVVAPEDVPRFAALDVTANVTGLWARTDEEIVTRKLPLLGPERERQHFPFGSLHRAGARIVGGSDWPVTDPNPLWSVATAVTRTGVAADPHAIGEEVFRTPLLAEEALPLGVALDAYLSEAARINGREHVSGRLEEGAVADLVLLDADVSSVDAVADAGVRLTMVGGRVVHEG</sequence>
<evidence type="ECO:0000259" key="1">
    <source>
        <dbReference type="Pfam" id="PF07969"/>
    </source>
</evidence>
<dbReference type="InterPro" id="IPR033932">
    <property type="entry name" value="YtcJ-like"/>
</dbReference>
<dbReference type="Proteomes" id="UP000275395">
    <property type="component" value="Unassembled WGS sequence"/>
</dbReference>
<dbReference type="Gene3D" id="3.20.20.140">
    <property type="entry name" value="Metal-dependent hydrolases"/>
    <property type="match status" value="1"/>
</dbReference>
<gene>
    <name evidence="2" type="ORF">D9V30_01905</name>
</gene>
<evidence type="ECO:0000313" key="3">
    <source>
        <dbReference type="Proteomes" id="UP000275395"/>
    </source>
</evidence>
<dbReference type="InterPro" id="IPR032466">
    <property type="entry name" value="Metal_Hydrolase"/>
</dbReference>
<dbReference type="Gene3D" id="2.30.40.10">
    <property type="entry name" value="Urease, subunit C, domain 1"/>
    <property type="match status" value="1"/>
</dbReference>
<protein>
    <submittedName>
        <fullName evidence="2">Amidohydrolase</fullName>
    </submittedName>
</protein>
<feature type="domain" description="Amidohydrolase 3" evidence="1">
    <location>
        <begin position="90"/>
        <end position="586"/>
    </location>
</feature>
<accession>A0A3L6ZTP8</accession>
<dbReference type="Gene3D" id="3.10.310.70">
    <property type="match status" value="1"/>
</dbReference>
<organism evidence="2 3">
    <name type="scientific">Mycetocola reblochoni</name>
    <dbReference type="NCBI Taxonomy" id="331618"/>
    <lineage>
        <taxon>Bacteria</taxon>
        <taxon>Bacillati</taxon>
        <taxon>Actinomycetota</taxon>
        <taxon>Actinomycetes</taxon>
        <taxon>Micrococcales</taxon>
        <taxon>Microbacteriaceae</taxon>
        <taxon>Mycetocola</taxon>
    </lineage>
</organism>
<dbReference type="SUPFAM" id="SSF51338">
    <property type="entry name" value="Composite domain of metallo-dependent hydrolases"/>
    <property type="match status" value="1"/>
</dbReference>
<reference evidence="2 3" key="1">
    <citation type="submission" date="2018-10" db="EMBL/GenBank/DDBJ databases">
        <authorList>
            <person name="Li J."/>
        </authorList>
    </citation>
    <scope>NUCLEOTIDE SEQUENCE [LARGE SCALE GENOMIC DNA]</scope>
    <source>
        <strain evidence="2 3">JCM 30549</strain>
    </source>
</reference>
<dbReference type="Pfam" id="PF07969">
    <property type="entry name" value="Amidohydro_3"/>
    <property type="match status" value="1"/>
</dbReference>
<dbReference type="GO" id="GO:0016810">
    <property type="term" value="F:hydrolase activity, acting on carbon-nitrogen (but not peptide) bonds"/>
    <property type="evidence" value="ECO:0007669"/>
    <property type="project" value="InterPro"/>
</dbReference>
<name>A0A3L6ZTP8_9MICO</name>